<feature type="non-terminal residue" evidence="2">
    <location>
        <position position="1"/>
    </location>
</feature>
<comment type="caution">
    <text evidence="2">The sequence shown here is derived from an EMBL/GenBank/DDBJ whole genome shotgun (WGS) entry which is preliminary data.</text>
</comment>
<feature type="region of interest" description="Disordered" evidence="1">
    <location>
        <begin position="1"/>
        <end position="28"/>
    </location>
</feature>
<dbReference type="EMBL" id="CAJVQB010058235">
    <property type="protein sequence ID" value="CAG8838507.1"/>
    <property type="molecule type" value="Genomic_DNA"/>
</dbReference>
<feature type="non-terminal residue" evidence="2">
    <location>
        <position position="51"/>
    </location>
</feature>
<evidence type="ECO:0000313" key="2">
    <source>
        <dbReference type="EMBL" id="CAG8838507.1"/>
    </source>
</evidence>
<evidence type="ECO:0000313" key="3">
    <source>
        <dbReference type="Proteomes" id="UP000789901"/>
    </source>
</evidence>
<reference evidence="2 3" key="1">
    <citation type="submission" date="2021-06" db="EMBL/GenBank/DDBJ databases">
        <authorList>
            <person name="Kallberg Y."/>
            <person name="Tangrot J."/>
            <person name="Rosling A."/>
        </authorList>
    </citation>
    <scope>NUCLEOTIDE SEQUENCE [LARGE SCALE GENOMIC DNA]</scope>
    <source>
        <strain evidence="2 3">120-4 pot B 10/14</strain>
    </source>
</reference>
<protein>
    <submittedName>
        <fullName evidence="2">17342_t:CDS:1</fullName>
    </submittedName>
</protein>
<proteinExistence type="predicted"/>
<keyword evidence="3" id="KW-1185">Reference proteome</keyword>
<dbReference type="Proteomes" id="UP000789901">
    <property type="component" value="Unassembled WGS sequence"/>
</dbReference>
<accession>A0ABN7WQU0</accession>
<feature type="compositionally biased region" description="Basic and acidic residues" evidence="1">
    <location>
        <begin position="1"/>
        <end position="20"/>
    </location>
</feature>
<organism evidence="2 3">
    <name type="scientific">Gigaspora margarita</name>
    <dbReference type="NCBI Taxonomy" id="4874"/>
    <lineage>
        <taxon>Eukaryota</taxon>
        <taxon>Fungi</taxon>
        <taxon>Fungi incertae sedis</taxon>
        <taxon>Mucoromycota</taxon>
        <taxon>Glomeromycotina</taxon>
        <taxon>Glomeromycetes</taxon>
        <taxon>Diversisporales</taxon>
        <taxon>Gigasporaceae</taxon>
        <taxon>Gigaspora</taxon>
    </lineage>
</organism>
<evidence type="ECO:0000256" key="1">
    <source>
        <dbReference type="SAM" id="MobiDB-lite"/>
    </source>
</evidence>
<gene>
    <name evidence="2" type="ORF">GMARGA_LOCUS34013</name>
</gene>
<sequence>NTRKASEKESKRHCKSDSKRSKVQNNDIKPDCIYKQYSNAKIELYATTNED</sequence>
<name>A0ABN7WQU0_GIGMA</name>